<accession>A0ABR4I558</accession>
<gene>
    <name evidence="1" type="ORF">BJX63DRAFT_992</name>
</gene>
<dbReference type="Proteomes" id="UP001610334">
    <property type="component" value="Unassembled WGS sequence"/>
</dbReference>
<organism evidence="1 2">
    <name type="scientific">Aspergillus granulosus</name>
    <dbReference type="NCBI Taxonomy" id="176169"/>
    <lineage>
        <taxon>Eukaryota</taxon>
        <taxon>Fungi</taxon>
        <taxon>Dikarya</taxon>
        <taxon>Ascomycota</taxon>
        <taxon>Pezizomycotina</taxon>
        <taxon>Eurotiomycetes</taxon>
        <taxon>Eurotiomycetidae</taxon>
        <taxon>Eurotiales</taxon>
        <taxon>Aspergillaceae</taxon>
        <taxon>Aspergillus</taxon>
        <taxon>Aspergillus subgen. Nidulantes</taxon>
    </lineage>
</organism>
<dbReference type="EMBL" id="JBFXLT010000001">
    <property type="protein sequence ID" value="KAL2822894.1"/>
    <property type="molecule type" value="Genomic_DNA"/>
</dbReference>
<comment type="caution">
    <text evidence="1">The sequence shown here is derived from an EMBL/GenBank/DDBJ whole genome shotgun (WGS) entry which is preliminary data.</text>
</comment>
<proteinExistence type="predicted"/>
<protein>
    <submittedName>
        <fullName evidence="1">Uncharacterized protein</fullName>
    </submittedName>
</protein>
<name>A0ABR4I558_9EURO</name>
<keyword evidence="2" id="KW-1185">Reference proteome</keyword>
<reference evidence="1 2" key="1">
    <citation type="submission" date="2024-07" db="EMBL/GenBank/DDBJ databases">
        <title>Section-level genome sequencing and comparative genomics of Aspergillus sections Usti and Cavernicolus.</title>
        <authorList>
            <consortium name="Lawrence Berkeley National Laboratory"/>
            <person name="Nybo J.L."/>
            <person name="Vesth T.C."/>
            <person name="Theobald S."/>
            <person name="Frisvad J.C."/>
            <person name="Larsen T.O."/>
            <person name="Kjaerboelling I."/>
            <person name="Rothschild-Mancinelli K."/>
            <person name="Lyhne E.K."/>
            <person name="Kogle M.E."/>
            <person name="Barry K."/>
            <person name="Clum A."/>
            <person name="Na H."/>
            <person name="Ledsgaard L."/>
            <person name="Lin J."/>
            <person name="Lipzen A."/>
            <person name="Kuo A."/>
            <person name="Riley R."/>
            <person name="Mondo S."/>
            <person name="Labutti K."/>
            <person name="Haridas S."/>
            <person name="Pangalinan J."/>
            <person name="Salamov A.A."/>
            <person name="Simmons B.A."/>
            <person name="Magnuson J.K."/>
            <person name="Chen J."/>
            <person name="Drula E."/>
            <person name="Henrissat B."/>
            <person name="Wiebenga A."/>
            <person name="Lubbers R.J."/>
            <person name="Gomes A.C."/>
            <person name="Makela M.R."/>
            <person name="Stajich J."/>
            <person name="Grigoriev I.V."/>
            <person name="Mortensen U.H."/>
            <person name="De Vries R.P."/>
            <person name="Baker S.E."/>
            <person name="Andersen M.R."/>
        </authorList>
    </citation>
    <scope>NUCLEOTIDE SEQUENCE [LARGE SCALE GENOMIC DNA]</scope>
    <source>
        <strain evidence="1 2">CBS 588.65</strain>
    </source>
</reference>
<sequence>MYADGSDLQVDLGAGSYESACHLLADGQGIVSTHYPIKRHHTGPMYQWNPAIKNDCAEGFWLGNAHCVGVAN</sequence>
<evidence type="ECO:0000313" key="1">
    <source>
        <dbReference type="EMBL" id="KAL2822894.1"/>
    </source>
</evidence>
<evidence type="ECO:0000313" key="2">
    <source>
        <dbReference type="Proteomes" id="UP001610334"/>
    </source>
</evidence>